<sequence length="282" mass="32817">MSLSTALVKTVKGTLSSNPKMFLEPPYIINSPLKNIEQGRQPYHHMIEQILQKVAELENTLYEDQQQELKLRVALEQHRDHIAELKFNLDTEKHRNARLVQLLGDLSIPSSDDSEIEPRVPSTTDIYRSISPLLMQQRYDELAASHNQSRRQLAKKGKALQKLKCQLEQLQIKYDHLFSEYRNEQKRFEKLCARYLHTQIKKKQEVYNLKDALGYASECIFHAQAALDGCGRSIGGAHLKKFCQNFDCFMGALRNCCCVRKLQELQKLEQNNKKERQPEYRA</sequence>
<evidence type="ECO:0000256" key="1">
    <source>
        <dbReference type="SAM" id="Coils"/>
    </source>
</evidence>
<name>A0A6J2TKN0_DROLE</name>
<dbReference type="GeneID" id="115624872"/>
<dbReference type="Proteomes" id="UP000504634">
    <property type="component" value="Unplaced"/>
</dbReference>
<accession>A0A6J2TKN0</accession>
<dbReference type="OrthoDB" id="7864223at2759"/>
<dbReference type="RefSeq" id="XP_030375577.1">
    <property type="nucleotide sequence ID" value="XM_030519717.1"/>
</dbReference>
<organism evidence="2 3">
    <name type="scientific">Drosophila lebanonensis</name>
    <name type="common">Fruit fly</name>
    <name type="synonym">Scaptodrosophila lebanonensis</name>
    <dbReference type="NCBI Taxonomy" id="7225"/>
    <lineage>
        <taxon>Eukaryota</taxon>
        <taxon>Metazoa</taxon>
        <taxon>Ecdysozoa</taxon>
        <taxon>Arthropoda</taxon>
        <taxon>Hexapoda</taxon>
        <taxon>Insecta</taxon>
        <taxon>Pterygota</taxon>
        <taxon>Neoptera</taxon>
        <taxon>Endopterygota</taxon>
        <taxon>Diptera</taxon>
        <taxon>Brachycera</taxon>
        <taxon>Muscomorpha</taxon>
        <taxon>Ephydroidea</taxon>
        <taxon>Drosophilidae</taxon>
        <taxon>Scaptodrosophila</taxon>
    </lineage>
</organism>
<protein>
    <submittedName>
        <fullName evidence="3">Uncharacterized protein LOC115624872</fullName>
    </submittedName>
</protein>
<feature type="coiled-coil region" evidence="1">
    <location>
        <begin position="153"/>
        <end position="187"/>
    </location>
</feature>
<reference evidence="3" key="1">
    <citation type="submission" date="2025-08" db="UniProtKB">
        <authorList>
            <consortium name="RefSeq"/>
        </authorList>
    </citation>
    <scope>IDENTIFICATION</scope>
    <source>
        <strain evidence="3">11010-0011.00</strain>
        <tissue evidence="3">Whole body</tissue>
    </source>
</reference>
<gene>
    <name evidence="3" type="primary">LOC115624872</name>
</gene>
<evidence type="ECO:0000313" key="3">
    <source>
        <dbReference type="RefSeq" id="XP_030375577.1"/>
    </source>
</evidence>
<keyword evidence="2" id="KW-1185">Reference proteome</keyword>
<proteinExistence type="predicted"/>
<evidence type="ECO:0000313" key="2">
    <source>
        <dbReference type="Proteomes" id="UP000504634"/>
    </source>
</evidence>
<keyword evidence="1" id="KW-0175">Coiled coil</keyword>
<dbReference type="AlphaFoldDB" id="A0A6J2TKN0"/>